<accession>A0ABR6WMX1</accession>
<gene>
    <name evidence="5" type="ORF">GH807_11405</name>
</gene>
<evidence type="ECO:0000256" key="2">
    <source>
        <dbReference type="ARBA" id="ARBA00023125"/>
    </source>
</evidence>
<dbReference type="Gene3D" id="1.10.10.10">
    <property type="entry name" value="Winged helix-like DNA-binding domain superfamily/Winged helix DNA-binding domain"/>
    <property type="match status" value="1"/>
</dbReference>
<keyword evidence="6" id="KW-1185">Reference proteome</keyword>
<dbReference type="EMBL" id="WJBB01000014">
    <property type="protein sequence ID" value="MBC3797651.1"/>
    <property type="molecule type" value="Genomic_DNA"/>
</dbReference>
<dbReference type="RefSeq" id="WP_148603835.1">
    <property type="nucleotide sequence ID" value="NZ_RXYB01000011.1"/>
</dbReference>
<feature type="domain" description="HTH gntR-type" evidence="4">
    <location>
        <begin position="3"/>
        <end position="71"/>
    </location>
</feature>
<dbReference type="SUPFAM" id="SSF64288">
    <property type="entry name" value="Chorismate lyase-like"/>
    <property type="match status" value="1"/>
</dbReference>
<dbReference type="PROSITE" id="PS50949">
    <property type="entry name" value="HTH_GNTR"/>
    <property type="match status" value="1"/>
</dbReference>
<comment type="caution">
    <text evidence="5">The sequence shown here is derived from an EMBL/GenBank/DDBJ whole genome shotgun (WGS) entry which is preliminary data.</text>
</comment>
<proteinExistence type="predicted"/>
<dbReference type="PANTHER" id="PTHR44846">
    <property type="entry name" value="MANNOSYL-D-GLYCERATE TRANSPORT/METABOLISM SYSTEM REPRESSOR MNGR-RELATED"/>
    <property type="match status" value="1"/>
</dbReference>
<dbReference type="SUPFAM" id="SSF46785">
    <property type="entry name" value="Winged helix' DNA-binding domain"/>
    <property type="match status" value="1"/>
</dbReference>
<evidence type="ECO:0000256" key="3">
    <source>
        <dbReference type="ARBA" id="ARBA00023163"/>
    </source>
</evidence>
<evidence type="ECO:0000256" key="1">
    <source>
        <dbReference type="ARBA" id="ARBA00023015"/>
    </source>
</evidence>
<sequence length="235" mass="26933">MAEPVYLRIADDIRKQITYGLLSANDPLSSEKELCSKYSVSRMTVRKSLSILVDENLLYSVPGKGYFTKKINRDKYLFLFDELDILIGSNKESQLMEVEIIKPTAELIYQLRVSPDKRIVVIKHLLYSDGEIVAYDIKYIPYFTGIPIVEKEINYITFPEIIASRTSIFDVHRKIAISMEIPPDEIINLLNISSLDPVIIIQQHILDQESLPIGFGQLYCHYKKCRIEGVSVIGE</sequence>
<name>A0ABR6WMX1_9FIRM</name>
<dbReference type="InterPro" id="IPR011663">
    <property type="entry name" value="UTRA"/>
</dbReference>
<dbReference type="InterPro" id="IPR050679">
    <property type="entry name" value="Bact_HTH_transcr_reg"/>
</dbReference>
<keyword evidence="1" id="KW-0805">Transcription regulation</keyword>
<dbReference type="Pfam" id="PF00392">
    <property type="entry name" value="GntR"/>
    <property type="match status" value="1"/>
</dbReference>
<dbReference type="InterPro" id="IPR028978">
    <property type="entry name" value="Chorismate_lyase_/UTRA_dom_sf"/>
</dbReference>
<dbReference type="Gene3D" id="3.40.1410.10">
    <property type="entry name" value="Chorismate lyase-like"/>
    <property type="match status" value="1"/>
</dbReference>
<evidence type="ECO:0000259" key="4">
    <source>
        <dbReference type="PROSITE" id="PS50949"/>
    </source>
</evidence>
<dbReference type="PANTHER" id="PTHR44846:SF1">
    <property type="entry name" value="MANNOSYL-D-GLYCERATE TRANSPORT_METABOLISM SYSTEM REPRESSOR MNGR-RELATED"/>
    <property type="match status" value="1"/>
</dbReference>
<organism evidence="5 6">
    <name type="scientific">Acetobacterium tundrae</name>
    <dbReference type="NCBI Taxonomy" id="132932"/>
    <lineage>
        <taxon>Bacteria</taxon>
        <taxon>Bacillati</taxon>
        <taxon>Bacillota</taxon>
        <taxon>Clostridia</taxon>
        <taxon>Eubacteriales</taxon>
        <taxon>Eubacteriaceae</taxon>
        <taxon>Acetobacterium</taxon>
    </lineage>
</organism>
<evidence type="ECO:0000313" key="5">
    <source>
        <dbReference type="EMBL" id="MBC3797651.1"/>
    </source>
</evidence>
<dbReference type="Pfam" id="PF07702">
    <property type="entry name" value="UTRA"/>
    <property type="match status" value="1"/>
</dbReference>
<dbReference type="SMART" id="SM00345">
    <property type="entry name" value="HTH_GNTR"/>
    <property type="match status" value="1"/>
</dbReference>
<dbReference type="Proteomes" id="UP000653358">
    <property type="component" value="Unassembled WGS sequence"/>
</dbReference>
<evidence type="ECO:0000313" key="6">
    <source>
        <dbReference type="Proteomes" id="UP000653358"/>
    </source>
</evidence>
<keyword evidence="3" id="KW-0804">Transcription</keyword>
<protein>
    <submittedName>
        <fullName evidence="5">UTRA domain-containing protein</fullName>
    </submittedName>
</protein>
<dbReference type="InterPro" id="IPR036390">
    <property type="entry name" value="WH_DNA-bd_sf"/>
</dbReference>
<dbReference type="CDD" id="cd07377">
    <property type="entry name" value="WHTH_GntR"/>
    <property type="match status" value="1"/>
</dbReference>
<dbReference type="InterPro" id="IPR000524">
    <property type="entry name" value="Tscrpt_reg_HTH_GntR"/>
</dbReference>
<keyword evidence="2" id="KW-0238">DNA-binding</keyword>
<dbReference type="InterPro" id="IPR036388">
    <property type="entry name" value="WH-like_DNA-bd_sf"/>
</dbReference>
<reference evidence="5 6" key="1">
    <citation type="journal article" date="2020" name="mSystems">
        <title>Defining Genomic and Predicted Metabolic Features of the Acetobacterium Genus.</title>
        <authorList>
            <person name="Ross D.E."/>
            <person name="Marshall C.W."/>
            <person name="Gulliver D."/>
            <person name="May H.D."/>
            <person name="Norman R.S."/>
        </authorList>
    </citation>
    <scope>NUCLEOTIDE SEQUENCE [LARGE SCALE GENOMIC DNA]</scope>
    <source>
        <strain evidence="5 6">DSM 9173</strain>
    </source>
</reference>
<dbReference type="PRINTS" id="PR00035">
    <property type="entry name" value="HTHGNTR"/>
</dbReference>
<dbReference type="SMART" id="SM00866">
    <property type="entry name" value="UTRA"/>
    <property type="match status" value="1"/>
</dbReference>